<evidence type="ECO:0000256" key="8">
    <source>
        <dbReference type="ARBA" id="ARBA00022723"/>
    </source>
</evidence>
<dbReference type="PROSITE" id="PS50173">
    <property type="entry name" value="UMUC"/>
    <property type="match status" value="1"/>
</dbReference>
<dbReference type="HAMAP" id="MF_01113">
    <property type="entry name" value="DNApol_IV"/>
    <property type="match status" value="1"/>
</dbReference>
<dbReference type="InterPro" id="IPR043502">
    <property type="entry name" value="DNA/RNA_pol_sf"/>
</dbReference>
<dbReference type="Pfam" id="PF00817">
    <property type="entry name" value="IMS"/>
    <property type="match status" value="1"/>
</dbReference>
<proteinExistence type="inferred from homology"/>
<keyword evidence="10 15" id="KW-0460">Magnesium</keyword>
<dbReference type="GO" id="GO:0006281">
    <property type="term" value="P:DNA repair"/>
    <property type="evidence" value="ECO:0007669"/>
    <property type="project" value="UniProtKB-UniRule"/>
</dbReference>
<dbReference type="Gene3D" id="3.30.70.270">
    <property type="match status" value="1"/>
</dbReference>
<dbReference type="InterPro" id="IPR001126">
    <property type="entry name" value="UmuC"/>
</dbReference>
<dbReference type="GO" id="GO:0009432">
    <property type="term" value="P:SOS response"/>
    <property type="evidence" value="ECO:0007669"/>
    <property type="project" value="UniProtKB-ARBA"/>
</dbReference>
<feature type="site" description="Substrate discrimination" evidence="15">
    <location>
        <position position="18"/>
    </location>
</feature>
<dbReference type="Pfam" id="PF11799">
    <property type="entry name" value="IMS_C"/>
    <property type="match status" value="1"/>
</dbReference>
<comment type="subunit">
    <text evidence="15">Monomer.</text>
</comment>
<dbReference type="SUPFAM" id="SSF56672">
    <property type="entry name" value="DNA/RNA polymerases"/>
    <property type="match status" value="1"/>
</dbReference>
<dbReference type="InterPro" id="IPR043128">
    <property type="entry name" value="Rev_trsase/Diguanyl_cyclase"/>
</dbReference>
<dbReference type="EC" id="2.7.7.7" evidence="15"/>
<dbReference type="GO" id="GO:0006261">
    <property type="term" value="P:DNA-templated DNA replication"/>
    <property type="evidence" value="ECO:0007669"/>
    <property type="project" value="UniProtKB-UniRule"/>
</dbReference>
<dbReference type="Gene3D" id="1.10.150.20">
    <property type="entry name" value="5' to 3' exonuclease, C-terminal subdomain"/>
    <property type="match status" value="1"/>
</dbReference>
<evidence type="ECO:0000313" key="18">
    <source>
        <dbReference type="Proteomes" id="UP000595663"/>
    </source>
</evidence>
<evidence type="ECO:0000256" key="11">
    <source>
        <dbReference type="ARBA" id="ARBA00022932"/>
    </source>
</evidence>
<dbReference type="InterPro" id="IPR022880">
    <property type="entry name" value="DNApol_IV"/>
</dbReference>
<gene>
    <name evidence="15 17" type="primary">dinB</name>
    <name evidence="17" type="ORF">AMJAP_2044</name>
</gene>
<comment type="similarity">
    <text evidence="2 15">Belongs to the DNA polymerase type-Y family.</text>
</comment>
<dbReference type="InterPro" id="IPR036775">
    <property type="entry name" value="DNA_pol_Y-fam_lit_finger_sf"/>
</dbReference>
<reference evidence="17 18" key="1">
    <citation type="journal article" date="2008" name="Int. J. Syst. Evol. Microbiol.">
        <title>Amphritea japonica sp. nov. and Amphritea balenae sp. nov., isolated from the sediment adjacent to sperm whale carcasses off Kagoshima, Japan.</title>
        <authorList>
            <person name="Miyazaki M."/>
            <person name="Nogi Y."/>
            <person name="Fujiwara Y."/>
            <person name="Kawato M."/>
            <person name="Nagahama T."/>
            <person name="Kubokawa K."/>
            <person name="Horikoshi K."/>
        </authorList>
    </citation>
    <scope>NUCLEOTIDE SEQUENCE [LARGE SCALE GENOMIC DNA]</scope>
    <source>
        <strain evidence="17 18">ATCC BAA-1530</strain>
    </source>
</reference>
<evidence type="ECO:0000256" key="13">
    <source>
        <dbReference type="ARBA" id="ARBA00023204"/>
    </source>
</evidence>
<comment type="cofactor">
    <cofactor evidence="15">
        <name>Mg(2+)</name>
        <dbReference type="ChEBI" id="CHEBI:18420"/>
    </cofactor>
    <text evidence="15">Binds 2 magnesium ions per subunit.</text>
</comment>
<dbReference type="InterPro" id="IPR053848">
    <property type="entry name" value="IMS_HHH_1"/>
</dbReference>
<dbReference type="GO" id="GO:0005829">
    <property type="term" value="C:cytosol"/>
    <property type="evidence" value="ECO:0007669"/>
    <property type="project" value="TreeGrafter"/>
</dbReference>
<feature type="active site" evidence="15">
    <location>
        <position position="109"/>
    </location>
</feature>
<keyword evidence="7 15" id="KW-0235">DNA replication</keyword>
<feature type="binding site" evidence="15">
    <location>
        <position position="13"/>
    </location>
    <ligand>
        <name>Mg(2+)</name>
        <dbReference type="ChEBI" id="CHEBI:18420"/>
    </ligand>
</feature>
<organism evidence="17 18">
    <name type="scientific">Amphritea japonica ATCC BAA-1530</name>
    <dbReference type="NCBI Taxonomy" id="1278309"/>
    <lineage>
        <taxon>Bacteria</taxon>
        <taxon>Pseudomonadati</taxon>
        <taxon>Pseudomonadota</taxon>
        <taxon>Gammaproteobacteria</taxon>
        <taxon>Oceanospirillales</taxon>
        <taxon>Oceanospirillaceae</taxon>
        <taxon>Amphritea</taxon>
    </lineage>
</organism>
<keyword evidence="4 15" id="KW-0963">Cytoplasm</keyword>
<evidence type="ECO:0000256" key="14">
    <source>
        <dbReference type="ARBA" id="ARBA00049244"/>
    </source>
</evidence>
<comment type="catalytic activity">
    <reaction evidence="14 15">
        <text>DNA(n) + a 2'-deoxyribonucleoside 5'-triphosphate = DNA(n+1) + diphosphate</text>
        <dbReference type="Rhea" id="RHEA:22508"/>
        <dbReference type="Rhea" id="RHEA-COMP:17339"/>
        <dbReference type="Rhea" id="RHEA-COMP:17340"/>
        <dbReference type="ChEBI" id="CHEBI:33019"/>
        <dbReference type="ChEBI" id="CHEBI:61560"/>
        <dbReference type="ChEBI" id="CHEBI:173112"/>
        <dbReference type="EC" id="2.7.7.7"/>
    </reaction>
</comment>
<keyword evidence="9 15" id="KW-0227">DNA damage</keyword>
<evidence type="ECO:0000256" key="5">
    <source>
        <dbReference type="ARBA" id="ARBA00022679"/>
    </source>
</evidence>
<sequence length="356" mass="39485">MIDQPQRKIIHCDCDCFFAAVEMRDNPALRDIPLAIGGSSDRRGVLSTCNYQARKFGIHSAMATAHAMKLCPNLTVIPGSMDKYREASAAIMAIYAEYTDLIEPLSLDEAYLDVSGVSVFGGSATLIAEDIRRRVSEAVGITISAGVAPNKFIAKIASDWNKPDGLCVITPDKVDAFILQLPVKKIFGVGKVTSGKLQQMGIETCADLRQLSMAKLVNRFGRFGKRLYELSRGEDDRPVKVSRERKSISVEHTFASDLPDLQSCISQLPAMLEELEQRFQRHSKQREVAGGVLKLKFSDFTQTTVEQSGSECPLMLYEHLCREAWLRGGKTVRLIGLGYRLKPRNPQSAEQLKLID</sequence>
<dbReference type="SUPFAM" id="SSF100879">
    <property type="entry name" value="Lesion bypass DNA polymerase (Y-family), little finger domain"/>
    <property type="match status" value="1"/>
</dbReference>
<dbReference type="GO" id="GO:0003887">
    <property type="term" value="F:DNA-directed DNA polymerase activity"/>
    <property type="evidence" value="ECO:0007669"/>
    <property type="project" value="UniProtKB-UniRule"/>
</dbReference>
<keyword evidence="5 15" id="KW-0808">Transferase</keyword>
<evidence type="ECO:0000256" key="6">
    <source>
        <dbReference type="ARBA" id="ARBA00022695"/>
    </source>
</evidence>
<accession>A0A7R6SSV1</accession>
<evidence type="ECO:0000256" key="9">
    <source>
        <dbReference type="ARBA" id="ARBA00022763"/>
    </source>
</evidence>
<feature type="binding site" evidence="15">
    <location>
        <position position="108"/>
    </location>
    <ligand>
        <name>Mg(2+)</name>
        <dbReference type="ChEBI" id="CHEBI:18420"/>
    </ligand>
</feature>
<dbReference type="RefSeq" id="WP_026339983.1">
    <property type="nucleotide sequence ID" value="NZ_AP014545.1"/>
</dbReference>
<dbReference type="InterPro" id="IPR050116">
    <property type="entry name" value="DNA_polymerase-Y"/>
</dbReference>
<feature type="domain" description="UmuC" evidence="16">
    <location>
        <begin position="9"/>
        <end position="190"/>
    </location>
</feature>
<keyword evidence="18" id="KW-1185">Reference proteome</keyword>
<evidence type="ECO:0000259" key="16">
    <source>
        <dbReference type="PROSITE" id="PS50173"/>
    </source>
</evidence>
<keyword evidence="6 15" id="KW-0548">Nucleotidyltransferase</keyword>
<comment type="subcellular location">
    <subcellularLocation>
        <location evidence="1 15">Cytoplasm</location>
    </subcellularLocation>
</comment>
<dbReference type="GO" id="GO:0000287">
    <property type="term" value="F:magnesium ion binding"/>
    <property type="evidence" value="ECO:0007669"/>
    <property type="project" value="UniProtKB-UniRule"/>
</dbReference>
<dbReference type="Proteomes" id="UP000595663">
    <property type="component" value="Chromosome"/>
</dbReference>
<evidence type="ECO:0000313" key="17">
    <source>
        <dbReference type="EMBL" id="BBB26635.1"/>
    </source>
</evidence>
<protein>
    <recommendedName>
        <fullName evidence="15">DNA polymerase IV</fullName>
        <shortName evidence="15">Pol IV</shortName>
        <ecNumber evidence="15">2.7.7.7</ecNumber>
    </recommendedName>
</protein>
<dbReference type="Gene3D" id="3.30.1490.100">
    <property type="entry name" value="DNA polymerase, Y-family, little finger domain"/>
    <property type="match status" value="1"/>
</dbReference>
<dbReference type="InterPro" id="IPR017961">
    <property type="entry name" value="DNA_pol_Y-fam_little_finger"/>
</dbReference>
<keyword evidence="11 15" id="KW-0239">DNA-directed DNA polymerase</keyword>
<evidence type="ECO:0000256" key="10">
    <source>
        <dbReference type="ARBA" id="ARBA00022842"/>
    </source>
</evidence>
<keyword evidence="3 15" id="KW-0515">Mutator protein</keyword>
<dbReference type="PANTHER" id="PTHR11076:SF33">
    <property type="entry name" value="DNA POLYMERASE KAPPA"/>
    <property type="match status" value="1"/>
</dbReference>
<dbReference type="AlphaFoldDB" id="A0A7R6SSV1"/>
<keyword evidence="8 15" id="KW-0479">Metal-binding</keyword>
<evidence type="ECO:0000256" key="1">
    <source>
        <dbReference type="ARBA" id="ARBA00004496"/>
    </source>
</evidence>
<dbReference type="EMBL" id="AP014545">
    <property type="protein sequence ID" value="BBB26635.1"/>
    <property type="molecule type" value="Genomic_DNA"/>
</dbReference>
<comment type="function">
    <text evidence="15">Poorly processive, error-prone DNA polymerase involved in untargeted mutagenesis. Copies undamaged DNA at stalled replication forks, which arise in vivo from mismatched or misaligned primer ends. These misaligned primers can be extended by PolIV. Exhibits no 3'-5' exonuclease (proofreading) activity. May be involved in translesional synthesis, in conjunction with the beta clamp from PolIII.</text>
</comment>
<evidence type="ECO:0000256" key="2">
    <source>
        <dbReference type="ARBA" id="ARBA00010945"/>
    </source>
</evidence>
<dbReference type="FunFam" id="3.40.1170.60:FF:000001">
    <property type="entry name" value="DNA polymerase IV"/>
    <property type="match status" value="1"/>
</dbReference>
<evidence type="ECO:0000256" key="15">
    <source>
        <dbReference type="HAMAP-Rule" id="MF_01113"/>
    </source>
</evidence>
<dbReference type="CDD" id="cd03586">
    <property type="entry name" value="PolY_Pol_IV_kappa"/>
    <property type="match status" value="1"/>
</dbReference>
<dbReference type="Pfam" id="PF21999">
    <property type="entry name" value="IMS_HHH_1"/>
    <property type="match status" value="1"/>
</dbReference>
<dbReference type="Gene3D" id="3.40.1170.60">
    <property type="match status" value="1"/>
</dbReference>
<dbReference type="NCBIfam" id="NF002677">
    <property type="entry name" value="PRK02406.1"/>
    <property type="match status" value="1"/>
</dbReference>
<dbReference type="GO" id="GO:0042276">
    <property type="term" value="P:error-prone translesion synthesis"/>
    <property type="evidence" value="ECO:0007669"/>
    <property type="project" value="TreeGrafter"/>
</dbReference>
<evidence type="ECO:0000256" key="3">
    <source>
        <dbReference type="ARBA" id="ARBA00022457"/>
    </source>
</evidence>
<dbReference type="GO" id="GO:0003684">
    <property type="term" value="F:damaged DNA binding"/>
    <property type="evidence" value="ECO:0007669"/>
    <property type="project" value="InterPro"/>
</dbReference>
<keyword evidence="13 15" id="KW-0234">DNA repair</keyword>
<evidence type="ECO:0000256" key="7">
    <source>
        <dbReference type="ARBA" id="ARBA00022705"/>
    </source>
</evidence>
<evidence type="ECO:0000256" key="12">
    <source>
        <dbReference type="ARBA" id="ARBA00023125"/>
    </source>
</evidence>
<keyword evidence="12 15" id="KW-0238">DNA-binding</keyword>
<dbReference type="PANTHER" id="PTHR11076">
    <property type="entry name" value="DNA REPAIR POLYMERASE UMUC / TRANSFERASE FAMILY MEMBER"/>
    <property type="match status" value="1"/>
</dbReference>
<dbReference type="FunFam" id="1.10.150.20:FF:000019">
    <property type="entry name" value="DNA polymerase IV"/>
    <property type="match status" value="1"/>
</dbReference>
<name>A0A7R6SSV1_9GAMM</name>
<evidence type="ECO:0000256" key="4">
    <source>
        <dbReference type="ARBA" id="ARBA00022490"/>
    </source>
</evidence>
<dbReference type="KEGG" id="ajp:AMJAP_2044"/>